<protein>
    <submittedName>
        <fullName evidence="3">N-acylglucosamine 2-epimerase</fullName>
    </submittedName>
</protein>
<dbReference type="InterPro" id="IPR008928">
    <property type="entry name" value="6-hairpin_glycosidase_sf"/>
</dbReference>
<sequence>MFNEKPKALAKKYKEALLSDVIPFWEKHSVDEKYGGYFSCLDRDGTAYDTDKFIWLQARQVWTFSMLYNRVDSKDKWLSIAEKGYQFLKEHGMDASGNWYFSMNRRGEPLIQPYNIFSDCFAALAFHEYYQATGEEEARTIAIRTYENILDRRDNPKGQYEKSVRGTRPLKGFALPMMLSVLNLEMENILDQKKVEQSLDRCIHEVTEIFWDDKQKVMHEYVLKNGSYSDSYEGRLVNPGHGIEAMWFLMEIGRRRSDQKLIEKATDITLNLIEFGWDSEYGGIYYFLDAEGHPPLQLEWTQKLWWVHLETLIALSKGYLLTERSESAKWYQKVHDYSWKRFNDSDYGEWFGYLNRQGERYTTLKGSKWKGCFHVPRAMYECWQTFEELAQKE</sequence>
<evidence type="ECO:0000256" key="1">
    <source>
        <dbReference type="ARBA" id="ARBA00008558"/>
    </source>
</evidence>
<keyword evidence="4" id="KW-1185">Reference proteome</keyword>
<dbReference type="SUPFAM" id="SSF48208">
    <property type="entry name" value="Six-hairpin glycosidases"/>
    <property type="match status" value="1"/>
</dbReference>
<name>A0A521ERL9_9BACT</name>
<dbReference type="AlphaFoldDB" id="A0A521ERL9"/>
<organism evidence="3 4">
    <name type="scientific">Fodinibius sediminis</name>
    <dbReference type="NCBI Taxonomy" id="1214077"/>
    <lineage>
        <taxon>Bacteria</taxon>
        <taxon>Pseudomonadati</taxon>
        <taxon>Balneolota</taxon>
        <taxon>Balneolia</taxon>
        <taxon>Balneolales</taxon>
        <taxon>Balneolaceae</taxon>
        <taxon>Fodinibius</taxon>
    </lineage>
</organism>
<dbReference type="RefSeq" id="WP_142715676.1">
    <property type="nucleotide sequence ID" value="NZ_FXTH01000018.1"/>
</dbReference>
<evidence type="ECO:0000313" key="3">
    <source>
        <dbReference type="EMBL" id="SMO86071.1"/>
    </source>
</evidence>
<dbReference type="InterPro" id="IPR034116">
    <property type="entry name" value="AGE_dom"/>
</dbReference>
<keyword evidence="2" id="KW-0413">Isomerase</keyword>
<dbReference type="Proteomes" id="UP000317593">
    <property type="component" value="Unassembled WGS sequence"/>
</dbReference>
<dbReference type="InterPro" id="IPR012341">
    <property type="entry name" value="6hp_glycosidase-like_sf"/>
</dbReference>
<gene>
    <name evidence="3" type="ORF">SAMN06265218_11817</name>
</gene>
<dbReference type="GO" id="GO:0005975">
    <property type="term" value="P:carbohydrate metabolic process"/>
    <property type="evidence" value="ECO:0007669"/>
    <property type="project" value="InterPro"/>
</dbReference>
<dbReference type="GO" id="GO:0016853">
    <property type="term" value="F:isomerase activity"/>
    <property type="evidence" value="ECO:0007669"/>
    <property type="project" value="UniProtKB-KW"/>
</dbReference>
<comment type="similarity">
    <text evidence="1">Belongs to the N-acylglucosamine 2-epimerase family.</text>
</comment>
<dbReference type="Pfam" id="PF07221">
    <property type="entry name" value="GlcNAc_2-epim"/>
    <property type="match status" value="1"/>
</dbReference>
<dbReference type="CDD" id="cd00249">
    <property type="entry name" value="AGE"/>
    <property type="match status" value="1"/>
</dbReference>
<dbReference type="InterPro" id="IPR010819">
    <property type="entry name" value="AGE/CE"/>
</dbReference>
<evidence type="ECO:0000313" key="4">
    <source>
        <dbReference type="Proteomes" id="UP000317593"/>
    </source>
</evidence>
<evidence type="ECO:0000256" key="2">
    <source>
        <dbReference type="ARBA" id="ARBA00023235"/>
    </source>
</evidence>
<dbReference type="PANTHER" id="PTHR15108">
    <property type="entry name" value="N-ACYLGLUCOSAMINE-2-EPIMERASE"/>
    <property type="match status" value="1"/>
</dbReference>
<accession>A0A521ERL9</accession>
<dbReference type="FunFam" id="1.50.10.10:FF:000021">
    <property type="entry name" value="N-acylglucosamine 2-epimerase"/>
    <property type="match status" value="1"/>
</dbReference>
<dbReference type="OrthoDB" id="618431at2"/>
<proteinExistence type="inferred from homology"/>
<reference evidence="3 4" key="1">
    <citation type="submission" date="2017-05" db="EMBL/GenBank/DDBJ databases">
        <authorList>
            <person name="Varghese N."/>
            <person name="Submissions S."/>
        </authorList>
    </citation>
    <scope>NUCLEOTIDE SEQUENCE [LARGE SCALE GENOMIC DNA]</scope>
    <source>
        <strain evidence="3 4">DSM 21194</strain>
    </source>
</reference>
<dbReference type="Gene3D" id="1.50.10.10">
    <property type="match status" value="1"/>
</dbReference>
<dbReference type="EMBL" id="FXTH01000018">
    <property type="protein sequence ID" value="SMO86071.1"/>
    <property type="molecule type" value="Genomic_DNA"/>
</dbReference>